<organism evidence="3 4">
    <name type="scientific">Microbispora oryzae</name>
    <dbReference type="NCBI Taxonomy" id="2806554"/>
    <lineage>
        <taxon>Bacteria</taxon>
        <taxon>Bacillati</taxon>
        <taxon>Actinomycetota</taxon>
        <taxon>Actinomycetes</taxon>
        <taxon>Streptosporangiales</taxon>
        <taxon>Streptosporangiaceae</taxon>
        <taxon>Microbispora</taxon>
    </lineage>
</organism>
<feature type="domain" description="Isochorismatase-like" evidence="2">
    <location>
        <begin position="7"/>
        <end position="189"/>
    </location>
</feature>
<dbReference type="InterPro" id="IPR000868">
    <property type="entry name" value="Isochorismatase-like_dom"/>
</dbReference>
<evidence type="ECO:0000256" key="1">
    <source>
        <dbReference type="ARBA" id="ARBA00022801"/>
    </source>
</evidence>
<dbReference type="Proteomes" id="UP000674234">
    <property type="component" value="Unassembled WGS sequence"/>
</dbReference>
<dbReference type="AlphaFoldDB" id="A0A940WQ74"/>
<evidence type="ECO:0000259" key="2">
    <source>
        <dbReference type="Pfam" id="PF00857"/>
    </source>
</evidence>
<name>A0A940WQ74_9ACTN</name>
<dbReference type="PANTHER" id="PTHR43540">
    <property type="entry name" value="PEROXYUREIDOACRYLATE/UREIDOACRYLATE AMIDOHYDROLASE-RELATED"/>
    <property type="match status" value="1"/>
</dbReference>
<dbReference type="InterPro" id="IPR050272">
    <property type="entry name" value="Isochorismatase-like_hydrls"/>
</dbReference>
<comment type="caution">
    <text evidence="3">The sequence shown here is derived from an EMBL/GenBank/DDBJ whole genome shotgun (WGS) entry which is preliminary data.</text>
</comment>
<dbReference type="SUPFAM" id="SSF52499">
    <property type="entry name" value="Isochorismatase-like hydrolases"/>
    <property type="match status" value="1"/>
</dbReference>
<dbReference type="InterPro" id="IPR036380">
    <property type="entry name" value="Isochorismatase-like_sf"/>
</dbReference>
<protein>
    <submittedName>
        <fullName evidence="3">Cysteine hydrolase</fullName>
    </submittedName>
</protein>
<dbReference type="GO" id="GO:0016787">
    <property type="term" value="F:hydrolase activity"/>
    <property type="evidence" value="ECO:0007669"/>
    <property type="project" value="UniProtKB-KW"/>
</dbReference>
<dbReference type="Gene3D" id="3.40.50.850">
    <property type="entry name" value="Isochorismatase-like"/>
    <property type="match status" value="1"/>
</dbReference>
<dbReference type="PANTHER" id="PTHR43540:SF6">
    <property type="entry name" value="ISOCHORISMATASE-LIKE DOMAIN-CONTAINING PROTEIN"/>
    <property type="match status" value="1"/>
</dbReference>
<proteinExistence type="predicted"/>
<dbReference type="CDD" id="cd00431">
    <property type="entry name" value="cysteine_hydrolases"/>
    <property type="match status" value="1"/>
</dbReference>
<reference evidence="3" key="1">
    <citation type="submission" date="2021-02" db="EMBL/GenBank/DDBJ databases">
        <title>Draft genome sequence of Microbispora sp. RL4-1S isolated from rice leaves in Thailand.</title>
        <authorList>
            <person name="Muangham S."/>
            <person name="Duangmal K."/>
        </authorList>
    </citation>
    <scope>NUCLEOTIDE SEQUENCE</scope>
    <source>
        <strain evidence="3">RL4-1S</strain>
    </source>
</reference>
<dbReference type="EMBL" id="JAFCNB010000008">
    <property type="protein sequence ID" value="MBP2705510.1"/>
    <property type="molecule type" value="Genomic_DNA"/>
</dbReference>
<keyword evidence="1 3" id="KW-0378">Hydrolase</keyword>
<evidence type="ECO:0000313" key="4">
    <source>
        <dbReference type="Proteomes" id="UP000674234"/>
    </source>
</evidence>
<dbReference type="Pfam" id="PF00857">
    <property type="entry name" value="Isochorismatase"/>
    <property type="match status" value="1"/>
</dbReference>
<keyword evidence="4" id="KW-1185">Reference proteome</keyword>
<evidence type="ECO:0000313" key="3">
    <source>
        <dbReference type="EMBL" id="MBP2705510.1"/>
    </source>
</evidence>
<accession>A0A940WQ74</accession>
<sequence>MDRHRPALLVMDLINDVVHPEGKFADHGYAEQVARRGVLENAATAIQHARSADIPVIYVVVGFSPTFVECPADSMIFADAPRERKLILGTWGTQVHDAVKPQDSEVVIAKRRLSPFYGTELDLLLRTQRIDTLLLSGVSTDLVVMSTVREGHDRDYRVRVLEDATAAADERLHEAAITLIRRTAEVTSVRRALPAP</sequence>
<dbReference type="RefSeq" id="WP_210156791.1">
    <property type="nucleotide sequence ID" value="NZ_JAFCNB010000008.1"/>
</dbReference>
<gene>
    <name evidence="3" type="ORF">JOL79_16990</name>
</gene>